<protein>
    <submittedName>
        <fullName evidence="1">Uncharacterized protein</fullName>
    </submittedName>
</protein>
<keyword evidence="2" id="KW-1185">Reference proteome</keyword>
<sequence length="86" mass="9911">MQAVATIEHIREILWNDDGGIAEIYNHLIYRFEESGIIARAYLDDPDKVSIMEVGPVPDSVLAYLKDRFWRIDQIGAQGYRTIWTA</sequence>
<dbReference type="OrthoDB" id="7572257at2"/>
<evidence type="ECO:0000313" key="1">
    <source>
        <dbReference type="EMBL" id="TPG56633.1"/>
    </source>
</evidence>
<name>A0A502G705_9SPHN</name>
<evidence type="ECO:0000313" key="2">
    <source>
        <dbReference type="Proteomes" id="UP000319931"/>
    </source>
</evidence>
<dbReference type="AlphaFoldDB" id="A0A502G705"/>
<dbReference type="Proteomes" id="UP000319931">
    <property type="component" value="Unassembled WGS sequence"/>
</dbReference>
<organism evidence="1 2">
    <name type="scientific">Sphingomonas glacialis</name>
    <dbReference type="NCBI Taxonomy" id="658225"/>
    <lineage>
        <taxon>Bacteria</taxon>
        <taxon>Pseudomonadati</taxon>
        <taxon>Pseudomonadota</taxon>
        <taxon>Alphaproteobacteria</taxon>
        <taxon>Sphingomonadales</taxon>
        <taxon>Sphingomonadaceae</taxon>
        <taxon>Sphingomonas</taxon>
    </lineage>
</organism>
<dbReference type="RefSeq" id="WP_140848185.1">
    <property type="nucleotide sequence ID" value="NZ_RCZC01000001.1"/>
</dbReference>
<gene>
    <name evidence="1" type="ORF">EAH76_03645</name>
</gene>
<dbReference type="EMBL" id="RCZC01000001">
    <property type="protein sequence ID" value="TPG56633.1"/>
    <property type="molecule type" value="Genomic_DNA"/>
</dbReference>
<accession>A0A502G705</accession>
<proteinExistence type="predicted"/>
<comment type="caution">
    <text evidence="1">The sequence shown here is derived from an EMBL/GenBank/DDBJ whole genome shotgun (WGS) entry which is preliminary data.</text>
</comment>
<reference evidence="1 2" key="1">
    <citation type="journal article" date="2019" name="Environ. Microbiol.">
        <title>Species interactions and distinct microbial communities in high Arctic permafrost affected cryosols are associated with the CH4 and CO2 gas fluxes.</title>
        <authorList>
            <person name="Altshuler I."/>
            <person name="Hamel J."/>
            <person name="Turney S."/>
            <person name="Magnuson E."/>
            <person name="Levesque R."/>
            <person name="Greer C."/>
            <person name="Whyte L.G."/>
        </authorList>
    </citation>
    <scope>NUCLEOTIDE SEQUENCE [LARGE SCALE GENOMIC DNA]</scope>
    <source>
        <strain evidence="1 2">E6.1</strain>
    </source>
</reference>